<dbReference type="EMBL" id="NHYD01002233">
    <property type="protein sequence ID" value="PPQ87702.1"/>
    <property type="molecule type" value="Genomic_DNA"/>
</dbReference>
<name>A0A409XAB6_PSICY</name>
<gene>
    <name evidence="2" type="ORF">CVT25_011469</name>
</gene>
<feature type="compositionally biased region" description="Low complexity" evidence="1">
    <location>
        <begin position="106"/>
        <end position="122"/>
    </location>
</feature>
<sequence>MQCNFHWVLDYVYATTFLSSLNSRQVLFDDPHDEKDSPILRVKPSFRVKSRHSNVNWALDRSQSPDKTPTQIYVVTETITDDMPQIMAVAKIRNPNAQMKETSENSSRSDSASDSASQSSSM</sequence>
<dbReference type="AlphaFoldDB" id="A0A409XAB6"/>
<comment type="caution">
    <text evidence="2">The sequence shown here is derived from an EMBL/GenBank/DDBJ whole genome shotgun (WGS) entry which is preliminary data.</text>
</comment>
<accession>A0A409XAB6</accession>
<reference evidence="2 3" key="1">
    <citation type="journal article" date="2018" name="Evol. Lett.">
        <title>Horizontal gene cluster transfer increased hallucinogenic mushroom diversity.</title>
        <authorList>
            <person name="Reynolds H.T."/>
            <person name="Vijayakumar V."/>
            <person name="Gluck-Thaler E."/>
            <person name="Korotkin H.B."/>
            <person name="Matheny P.B."/>
            <person name="Slot J.C."/>
        </authorList>
    </citation>
    <scope>NUCLEOTIDE SEQUENCE [LARGE SCALE GENOMIC DNA]</scope>
    <source>
        <strain evidence="2 3">2631</strain>
    </source>
</reference>
<evidence type="ECO:0000313" key="2">
    <source>
        <dbReference type="EMBL" id="PPQ87702.1"/>
    </source>
</evidence>
<evidence type="ECO:0000256" key="1">
    <source>
        <dbReference type="SAM" id="MobiDB-lite"/>
    </source>
</evidence>
<proteinExistence type="predicted"/>
<feature type="region of interest" description="Disordered" evidence="1">
    <location>
        <begin position="92"/>
        <end position="122"/>
    </location>
</feature>
<keyword evidence="3" id="KW-1185">Reference proteome</keyword>
<protein>
    <submittedName>
        <fullName evidence="2">Uncharacterized protein</fullName>
    </submittedName>
</protein>
<organism evidence="2 3">
    <name type="scientific">Psilocybe cyanescens</name>
    <dbReference type="NCBI Taxonomy" id="93625"/>
    <lineage>
        <taxon>Eukaryota</taxon>
        <taxon>Fungi</taxon>
        <taxon>Dikarya</taxon>
        <taxon>Basidiomycota</taxon>
        <taxon>Agaricomycotina</taxon>
        <taxon>Agaricomycetes</taxon>
        <taxon>Agaricomycetidae</taxon>
        <taxon>Agaricales</taxon>
        <taxon>Agaricineae</taxon>
        <taxon>Strophariaceae</taxon>
        <taxon>Psilocybe</taxon>
    </lineage>
</organism>
<dbReference type="InParanoid" id="A0A409XAB6"/>
<dbReference type="OrthoDB" id="10434028at2759"/>
<dbReference type="Proteomes" id="UP000283269">
    <property type="component" value="Unassembled WGS sequence"/>
</dbReference>
<evidence type="ECO:0000313" key="3">
    <source>
        <dbReference type="Proteomes" id="UP000283269"/>
    </source>
</evidence>